<dbReference type="KEGG" id="als:DJ013_17960"/>
<dbReference type="AlphaFoldDB" id="A0A2Z4GF06"/>
<dbReference type="Gene3D" id="1.10.260.40">
    <property type="entry name" value="lambda repressor-like DNA-binding domains"/>
    <property type="match status" value="1"/>
</dbReference>
<evidence type="ECO:0000256" key="3">
    <source>
        <dbReference type="ARBA" id="ARBA00023163"/>
    </source>
</evidence>
<gene>
    <name evidence="5" type="ORF">DJ013_17960</name>
</gene>
<evidence type="ECO:0000313" key="6">
    <source>
        <dbReference type="Proteomes" id="UP000249873"/>
    </source>
</evidence>
<dbReference type="Gene3D" id="3.40.50.2300">
    <property type="match status" value="2"/>
</dbReference>
<keyword evidence="2" id="KW-0238">DNA-binding</keyword>
<sequence length="333" mass="37311">MKRVTIKELAKVLNLSISTISRALSDHPDISQDTKNKVREASKLYNYTPNLRARYLRTKSSGLIGLILPEYNMFFIPEMMKSISEAVGEKGYSLLVFQSDDSYQKELDLIDYCNQLSVDGILISISSGFDTSDKLSKLNSEGAPIVLLDKIWENDDMSSVGIDGANVAKEAINYLVKKGHRRIGGVFSDNSQMITETRLEGFKNACQENGIEPLVLMIDSLETFDQTLLDFLHKNEGITALFAMTDELMIRCHSGLQRHSYKIPEDISLIVISDGVLPRILAPRTSHYFHSPKMVGETAVGLLFERMKDKVCSTKTLKIDCSLVELESVKDIN</sequence>
<organism evidence="5 6">
    <name type="scientific">Arcticibacterium luteifluviistationis</name>
    <dbReference type="NCBI Taxonomy" id="1784714"/>
    <lineage>
        <taxon>Bacteria</taxon>
        <taxon>Pseudomonadati</taxon>
        <taxon>Bacteroidota</taxon>
        <taxon>Cytophagia</taxon>
        <taxon>Cytophagales</taxon>
        <taxon>Leadbetterellaceae</taxon>
        <taxon>Arcticibacterium</taxon>
    </lineage>
</organism>
<dbReference type="CDD" id="cd01392">
    <property type="entry name" value="HTH_LacI"/>
    <property type="match status" value="1"/>
</dbReference>
<dbReference type="CDD" id="cd06267">
    <property type="entry name" value="PBP1_LacI_sugar_binding-like"/>
    <property type="match status" value="1"/>
</dbReference>
<dbReference type="GO" id="GO:0000976">
    <property type="term" value="F:transcription cis-regulatory region binding"/>
    <property type="evidence" value="ECO:0007669"/>
    <property type="project" value="TreeGrafter"/>
</dbReference>
<evidence type="ECO:0000259" key="4">
    <source>
        <dbReference type="PROSITE" id="PS50932"/>
    </source>
</evidence>
<dbReference type="InterPro" id="IPR000843">
    <property type="entry name" value="HTH_LacI"/>
</dbReference>
<dbReference type="InterPro" id="IPR010982">
    <property type="entry name" value="Lambda_DNA-bd_dom_sf"/>
</dbReference>
<accession>A0A2Z4GF06</accession>
<dbReference type="RefSeq" id="WP_111373320.1">
    <property type="nucleotide sequence ID" value="NZ_CP029480.1"/>
</dbReference>
<feature type="domain" description="HTH lacI-type" evidence="4">
    <location>
        <begin position="4"/>
        <end position="58"/>
    </location>
</feature>
<proteinExistence type="predicted"/>
<reference evidence="5 6" key="1">
    <citation type="submission" date="2018-05" db="EMBL/GenBank/DDBJ databases">
        <title>Complete genome sequence of Arcticibacterium luteifluviistationis SM1504T, a cytophagaceae bacterium isolated from Arctic surface seawater.</title>
        <authorList>
            <person name="Li Y."/>
            <person name="Qin Q.-L."/>
        </authorList>
    </citation>
    <scope>NUCLEOTIDE SEQUENCE [LARGE SCALE GENOMIC DNA]</scope>
    <source>
        <strain evidence="5 6">SM1504</strain>
    </source>
</reference>
<dbReference type="OrthoDB" id="9803256at2"/>
<protein>
    <recommendedName>
        <fullName evidence="4">HTH lacI-type domain-containing protein</fullName>
    </recommendedName>
</protein>
<dbReference type="SMART" id="SM00354">
    <property type="entry name" value="HTH_LACI"/>
    <property type="match status" value="1"/>
</dbReference>
<keyword evidence="1" id="KW-0805">Transcription regulation</keyword>
<dbReference type="SUPFAM" id="SSF47413">
    <property type="entry name" value="lambda repressor-like DNA-binding domains"/>
    <property type="match status" value="1"/>
</dbReference>
<evidence type="ECO:0000256" key="1">
    <source>
        <dbReference type="ARBA" id="ARBA00023015"/>
    </source>
</evidence>
<evidence type="ECO:0000256" key="2">
    <source>
        <dbReference type="ARBA" id="ARBA00023125"/>
    </source>
</evidence>
<dbReference type="Pfam" id="PF13377">
    <property type="entry name" value="Peripla_BP_3"/>
    <property type="match status" value="1"/>
</dbReference>
<dbReference type="InterPro" id="IPR046335">
    <property type="entry name" value="LacI/GalR-like_sensor"/>
</dbReference>
<keyword evidence="6" id="KW-1185">Reference proteome</keyword>
<dbReference type="PANTHER" id="PTHR30146:SF109">
    <property type="entry name" value="HTH-TYPE TRANSCRIPTIONAL REGULATOR GALS"/>
    <property type="match status" value="1"/>
</dbReference>
<dbReference type="SUPFAM" id="SSF53822">
    <property type="entry name" value="Periplasmic binding protein-like I"/>
    <property type="match status" value="1"/>
</dbReference>
<keyword evidence="3" id="KW-0804">Transcription</keyword>
<dbReference type="PANTHER" id="PTHR30146">
    <property type="entry name" value="LACI-RELATED TRANSCRIPTIONAL REPRESSOR"/>
    <property type="match status" value="1"/>
</dbReference>
<dbReference type="Proteomes" id="UP000249873">
    <property type="component" value="Chromosome"/>
</dbReference>
<dbReference type="PROSITE" id="PS50932">
    <property type="entry name" value="HTH_LACI_2"/>
    <property type="match status" value="1"/>
</dbReference>
<dbReference type="InterPro" id="IPR028082">
    <property type="entry name" value="Peripla_BP_I"/>
</dbReference>
<name>A0A2Z4GF06_9BACT</name>
<dbReference type="GO" id="GO:0003700">
    <property type="term" value="F:DNA-binding transcription factor activity"/>
    <property type="evidence" value="ECO:0007669"/>
    <property type="project" value="TreeGrafter"/>
</dbReference>
<dbReference type="EMBL" id="CP029480">
    <property type="protein sequence ID" value="AWV99952.1"/>
    <property type="molecule type" value="Genomic_DNA"/>
</dbReference>
<evidence type="ECO:0000313" key="5">
    <source>
        <dbReference type="EMBL" id="AWV99952.1"/>
    </source>
</evidence>
<dbReference type="Pfam" id="PF00356">
    <property type="entry name" value="LacI"/>
    <property type="match status" value="1"/>
</dbReference>